<dbReference type="EMBL" id="JAAAJA010000163">
    <property type="protein sequence ID" value="KAG0260167.1"/>
    <property type="molecule type" value="Genomic_DNA"/>
</dbReference>
<keyword evidence="3" id="KW-1015">Disulfide bond</keyword>
<accession>A0A9P6Q6S0</accession>
<keyword evidence="7" id="KW-1185">Reference proteome</keyword>
<name>A0A9P6Q6S0_9FUNG</name>
<feature type="compositionally biased region" description="Low complexity" evidence="4">
    <location>
        <begin position="34"/>
        <end position="47"/>
    </location>
</feature>
<dbReference type="Proteomes" id="UP000726737">
    <property type="component" value="Unassembled WGS sequence"/>
</dbReference>
<dbReference type="InterPro" id="IPR011043">
    <property type="entry name" value="Gal_Oxase/kelch_b-propeller"/>
</dbReference>
<comment type="caution">
    <text evidence="6">The sequence shown here is derived from an EMBL/GenBank/DDBJ whole genome shotgun (WGS) entry which is preliminary data.</text>
</comment>
<feature type="region of interest" description="Disordered" evidence="4">
    <location>
        <begin position="481"/>
        <end position="515"/>
    </location>
</feature>
<feature type="compositionally biased region" description="Polar residues" evidence="4">
    <location>
        <begin position="1156"/>
        <end position="1165"/>
    </location>
</feature>
<dbReference type="InterPro" id="IPR051568">
    <property type="entry name" value="LZTR1/Attractin"/>
</dbReference>
<dbReference type="PANTHER" id="PTHR46376:SF1">
    <property type="entry name" value="LEUCINE-ZIPPER-LIKE TRANSCRIPTIONAL REGULATOR 1"/>
    <property type="match status" value="1"/>
</dbReference>
<dbReference type="PANTHER" id="PTHR46376">
    <property type="entry name" value="LEUCINE-ZIPPER-LIKE TRANSCRIPTIONAL REGULATOR 1"/>
    <property type="match status" value="1"/>
</dbReference>
<feature type="region of interest" description="Disordered" evidence="4">
    <location>
        <begin position="1115"/>
        <end position="1176"/>
    </location>
</feature>
<protein>
    <submittedName>
        <fullName evidence="6">Multiple epidermal growth factor-like domains protein 8</fullName>
    </submittedName>
</protein>
<dbReference type="SUPFAM" id="SSF49854">
    <property type="entry name" value="Spermadhesin, CUB domain"/>
    <property type="match status" value="1"/>
</dbReference>
<dbReference type="OrthoDB" id="10251809at2759"/>
<dbReference type="SMART" id="SM00042">
    <property type="entry name" value="CUB"/>
    <property type="match status" value="1"/>
</dbReference>
<evidence type="ECO:0000256" key="2">
    <source>
        <dbReference type="ARBA" id="ARBA00022737"/>
    </source>
</evidence>
<dbReference type="SUPFAM" id="SSF50965">
    <property type="entry name" value="Galactose oxidase, central domain"/>
    <property type="match status" value="1"/>
</dbReference>
<gene>
    <name evidence="6" type="primary">MEGF8_2</name>
    <name evidence="6" type="ORF">BG011_002095</name>
</gene>
<proteinExistence type="predicted"/>
<dbReference type="Gene3D" id="2.60.120.290">
    <property type="entry name" value="Spermadhesin, CUB domain"/>
    <property type="match status" value="1"/>
</dbReference>
<dbReference type="Gene3D" id="2.120.10.80">
    <property type="entry name" value="Kelch-type beta propeller"/>
    <property type="match status" value="1"/>
</dbReference>
<evidence type="ECO:0000313" key="6">
    <source>
        <dbReference type="EMBL" id="KAG0260167.1"/>
    </source>
</evidence>
<sequence length="1487" mass="165706">MHGRDTMHFIGSNDNNFDNIYKRGMDDITSPHTSFDPEPSSSNSDSDLNVDDSTDQDQQQQQQQGGKHIRITNEELSDQNPYVVEHRATNYAYKRNVKIATTKCNDAEPQVLGPGWNGTFVSNSGDGIYPSESRTCTWTIQAMTNDSTGTGATKSPYIVSLSFWTPIQLVCGIDYLTIYDGPDTSSPVIAKLCGNVWMDSVPTLYSSGSQMTAVLSTKAGTPGSFGFTASWTSCHVMSVWTVEEALAVTTLAYAAVDTRDLFVKQTAGYTGFTPRSQHAMAYDASKDMVYITGGTSFQTAFMWDLLTYSFASNKWNKITVSTKSPDPRYGHFSFMYNNDLYIYGGISVIGGMADVWKFNGKYWTQQQPINLEKMPTGRVGPACVFVQGNTTAMLVVFGGLNAAGETMRDLHIYDIEAAMWKKADHQNSVGLSGATAVYHKTTESIYFFGGMVNQTTRNTVPYQYFIQQDLWHELPPRIDPLSTQPVEGFNQSPPNDDDDENDDDADDSPPSDIVQQYLPPVMYDPISGVWTPAGLMGDDIVVMYGGMRPFGLGINVRDQSCYVQSMVLYDLSCQRWTTYDVAEITGTVKPRVNHTMVMRPPGAPGGSKSAWTTYVFGGFDGTQHNDILNVTMDIPTPLPAEINNCRALRWCSLYDDCQNCNLNFCSYVNGLCLFDTDKAKAQSSISSAPHYLVGSSDDIPKNGTLQDLLHQRPDLEAQILNPDTCPSRIGLDIGSTYTDKILPGQEMTFKTYIDACDLDIQFDIKTDPTTMILEFKSLNVWEGFMNMYWRATHGLTDDSWDGSSWTSSPIPADTPNKNTSGDGPVITSMGVLNTSELMDRWTKYSGLDESPASSALQGTSEAMVNFLAEDPRRFSGYYIYSLKNSNPTAVPFELSVILRDLPNDNDKKGSKFDLAMLGFLMAGFTLGILLLVLLARGVRRLIEEREQTRLAAEELRMEEEEGEDPRRLAGAATTRSEWSVKDTKPMYRVVVGVQPQAFNGKNDKSMHDLEPNTLRYRAARREKAKSTGTGTALGSGDGVLRPWSNSGAADHTRNQKKVSSRSDTIRDLGSAPLNVEGDRNGNMARFLNVDDVSGQAPDAGTSLSSIEPATLGLRRWHSQQQQQHHERQDSSKDSTNGSSSLQRGWSLRNLGRSMSLKRQQSQTITKAEEKEGLTDNCSQASVEEGHVWDRPQSNDGVGDDMYDIEQEIIELDTLFQQEDLPKQKLRSRNPVRVQPISIEPVPFHDGLVPRTRRQYKRYQRYLARRRQQPNSLQRFPESTTTIQKVALPKRLSNKGSLQRVQRNASRLTLRSYGGSEAEKSLHEHRQGHEQTLDGKLRAAYGQDVSAQGIQAAEDQGHGTIKDRKVIRMRGRQEYEPGPLLAVNVLIVFPGDAGTRRVQSSETDTHFNHGPGAENNMSHENGNRDTLGITNEGLDQRLPPMAIGTAFVPDPVRWWAYRAQQQIERRRFERGMRRLHQHQSQSPGKTDM</sequence>
<dbReference type="SUPFAM" id="SSF117281">
    <property type="entry name" value="Kelch motif"/>
    <property type="match status" value="1"/>
</dbReference>
<evidence type="ECO:0000256" key="4">
    <source>
        <dbReference type="SAM" id="MobiDB-lite"/>
    </source>
</evidence>
<evidence type="ECO:0000259" key="5">
    <source>
        <dbReference type="PROSITE" id="PS01180"/>
    </source>
</evidence>
<reference evidence="6" key="1">
    <citation type="journal article" date="2020" name="Fungal Divers.">
        <title>Resolving the Mortierellaceae phylogeny through synthesis of multi-gene phylogenetics and phylogenomics.</title>
        <authorList>
            <person name="Vandepol N."/>
            <person name="Liber J."/>
            <person name="Desiro A."/>
            <person name="Na H."/>
            <person name="Kennedy M."/>
            <person name="Barry K."/>
            <person name="Grigoriev I.V."/>
            <person name="Miller A.N."/>
            <person name="O'Donnell K."/>
            <person name="Stajich J.E."/>
            <person name="Bonito G."/>
        </authorList>
    </citation>
    <scope>NUCLEOTIDE SEQUENCE</scope>
    <source>
        <strain evidence="6">KOD948</strain>
    </source>
</reference>
<dbReference type="InterPro" id="IPR035914">
    <property type="entry name" value="Sperma_CUB_dom_sf"/>
</dbReference>
<evidence type="ECO:0000313" key="7">
    <source>
        <dbReference type="Proteomes" id="UP000726737"/>
    </source>
</evidence>
<dbReference type="CDD" id="cd00041">
    <property type="entry name" value="CUB"/>
    <property type="match status" value="1"/>
</dbReference>
<feature type="region of interest" description="Disordered" evidence="4">
    <location>
        <begin position="803"/>
        <end position="825"/>
    </location>
</feature>
<organism evidence="6 7">
    <name type="scientific">Mortierella polycephala</name>
    <dbReference type="NCBI Taxonomy" id="41804"/>
    <lineage>
        <taxon>Eukaryota</taxon>
        <taxon>Fungi</taxon>
        <taxon>Fungi incertae sedis</taxon>
        <taxon>Mucoromycota</taxon>
        <taxon>Mortierellomycotina</taxon>
        <taxon>Mortierellomycetes</taxon>
        <taxon>Mortierellales</taxon>
        <taxon>Mortierellaceae</taxon>
        <taxon>Mortierella</taxon>
    </lineage>
</organism>
<dbReference type="PROSITE" id="PS01180">
    <property type="entry name" value="CUB"/>
    <property type="match status" value="1"/>
</dbReference>
<feature type="domain" description="CUB" evidence="5">
    <location>
        <begin position="104"/>
        <end position="234"/>
    </location>
</feature>
<feature type="region of interest" description="Disordered" evidence="4">
    <location>
        <begin position="22"/>
        <end position="81"/>
    </location>
</feature>
<feature type="region of interest" description="Disordered" evidence="4">
    <location>
        <begin position="954"/>
        <end position="975"/>
    </location>
</feature>
<dbReference type="GO" id="GO:0005794">
    <property type="term" value="C:Golgi apparatus"/>
    <property type="evidence" value="ECO:0007669"/>
    <property type="project" value="TreeGrafter"/>
</dbReference>
<dbReference type="Pfam" id="PF24981">
    <property type="entry name" value="Beta-prop_ATRN-LZTR1"/>
    <property type="match status" value="1"/>
</dbReference>
<dbReference type="InterPro" id="IPR056737">
    <property type="entry name" value="Beta-prop_ATRN-MKLN-like"/>
</dbReference>
<dbReference type="InterPro" id="IPR015915">
    <property type="entry name" value="Kelch-typ_b-propeller"/>
</dbReference>
<evidence type="ECO:0000256" key="3">
    <source>
        <dbReference type="ARBA" id="ARBA00023157"/>
    </source>
</evidence>
<keyword evidence="1" id="KW-0880">Kelch repeat</keyword>
<feature type="region of interest" description="Disordered" evidence="4">
    <location>
        <begin position="1020"/>
        <end position="1081"/>
    </location>
</feature>
<feature type="region of interest" description="Disordered" evidence="4">
    <location>
        <begin position="1401"/>
        <end position="1421"/>
    </location>
</feature>
<feature type="compositionally biased region" description="Basic and acidic residues" evidence="4">
    <location>
        <begin position="1123"/>
        <end position="1132"/>
    </location>
</feature>
<dbReference type="InterPro" id="IPR000859">
    <property type="entry name" value="CUB_dom"/>
</dbReference>
<feature type="compositionally biased region" description="Acidic residues" evidence="4">
    <location>
        <begin position="495"/>
        <end position="509"/>
    </location>
</feature>
<dbReference type="Pfam" id="PF00431">
    <property type="entry name" value="CUB"/>
    <property type="match status" value="1"/>
</dbReference>
<evidence type="ECO:0000256" key="1">
    <source>
        <dbReference type="ARBA" id="ARBA00022441"/>
    </source>
</evidence>
<keyword evidence="2" id="KW-0677">Repeat</keyword>